<gene>
    <name evidence="7" type="ORF">ACFFRN_09250</name>
</gene>
<dbReference type="InterPro" id="IPR022398">
    <property type="entry name" value="Peptidase_S8_His-AS"/>
</dbReference>
<keyword evidence="4 5" id="KW-0720">Serine protease</keyword>
<evidence type="ECO:0000259" key="6">
    <source>
        <dbReference type="Pfam" id="PF00082"/>
    </source>
</evidence>
<feature type="active site" description="Charge relay system" evidence="5">
    <location>
        <position position="242"/>
    </location>
</feature>
<keyword evidence="2 5" id="KW-0645">Protease</keyword>
<organism evidence="7 8">
    <name type="scientific">Nonomuraea roseola</name>
    <dbReference type="NCBI Taxonomy" id="46179"/>
    <lineage>
        <taxon>Bacteria</taxon>
        <taxon>Bacillati</taxon>
        <taxon>Actinomycetota</taxon>
        <taxon>Actinomycetes</taxon>
        <taxon>Streptosporangiales</taxon>
        <taxon>Streptosporangiaceae</taxon>
        <taxon>Nonomuraea</taxon>
    </lineage>
</organism>
<evidence type="ECO:0000256" key="2">
    <source>
        <dbReference type="ARBA" id="ARBA00022670"/>
    </source>
</evidence>
<dbReference type="Gene3D" id="3.40.50.200">
    <property type="entry name" value="Peptidase S8/S53 domain"/>
    <property type="match status" value="1"/>
</dbReference>
<dbReference type="InterPro" id="IPR051048">
    <property type="entry name" value="Peptidase_S8/S53_subtilisin"/>
</dbReference>
<sequence length="1068" mass="111360">MYVRIALVQAFLAATIGIIPAPGPGAAAERPGAGGTDGVTLLTGDKVVVTGKMSRVRPGPGRQVGFTKQVVDGHLYVIPSDALSLVNQGVLDRRLFDVTQLLQWRYGDADTGDIPLITQSATGGPSLRGARDARRLAGLGLTTLRVPKSGASQTWKELAGGARALAPGRTRIWLDGRRSYGLDQSVKQIGATEAWKQGMTGEGVTVAVLDSGYDPDHPDLKGVVTQERNFSEEPGIRDLHGHGTHVASTVAGNGENYRGVAPGARLAIGKVGGRSGHITDSALLAGMEWAAVEVGAKIVNMSLGGPDRPEIDPVEQAVNTLSARTGALFVVGAGNDGGMTPVSSPASADAALAVGAVDRQDRMADFSSTGPREGDHGVKPEITAPGVDIVAAAAAGTADGSHVAMSGTSMATPHVAGAAAILAQRHPDWTGQQLKAALTGSAHPVPGATPYQQGGGRVDLVRALRQQVVAQAEGAWAAFPWDDPNERRKIGTISYTNSGDAPVSLDLTAEGEVLELGARRLEVPARGQASVTLSIDASGKAPGDYVGTITATSGETSIRTLAGAYVEPESYDVTVKAVDRNGDPVDPSAQFYDPRTAAIRQAVFQEGTATVRLAKGDWNLFAQIHGRTATVIAHTALTVDRAGQQVTVDGRQAGQALVTLDDPAAAPLHQAEVGLAFGPWSVSMSVWSAMDLPSRFFLVPVRQPGLRASIRTFWASKDIAPSPYLYDLVARYVDGFPDDPSYAAKRKDLAKVAAAYRASGVAARGTPLFGPRLGDDPGPLMMTGPQEEIDLPGSRTYYRTAGLVWDSALQVGDSLVADGGRAVERGHIQEVWNAAVSGPSLARPGGSRTGDRLTFPAGALFADGGAGRAGTDGTATGTATLTTGGKVLATSDLAGCSLDLPQACELRTDLPGEESAYTLSTSMRRQVPYSTLSTAVDATWTFRSSHTPREQPLPLMVVRYAPVGLDDLNQAKAGSRTLLPMWLERNPGIRSQAVRVQLERSSDDGASWRRVPVVRTASGWSAVVPNPPAAGFVSLRVKASDASGTALVQTVTRAYAVHAHLEGVRGAK</sequence>
<dbReference type="PROSITE" id="PS00138">
    <property type="entry name" value="SUBTILASE_SER"/>
    <property type="match status" value="1"/>
</dbReference>
<dbReference type="InterPro" id="IPR015500">
    <property type="entry name" value="Peptidase_S8_subtilisin-rel"/>
</dbReference>
<feature type="active site" description="Charge relay system" evidence="5">
    <location>
        <position position="409"/>
    </location>
</feature>
<dbReference type="SUPFAM" id="SSF52743">
    <property type="entry name" value="Subtilisin-like"/>
    <property type="match status" value="1"/>
</dbReference>
<keyword evidence="8" id="KW-1185">Reference proteome</keyword>
<dbReference type="PROSITE" id="PS51892">
    <property type="entry name" value="SUBTILASE"/>
    <property type="match status" value="1"/>
</dbReference>
<dbReference type="InterPro" id="IPR036852">
    <property type="entry name" value="Peptidase_S8/S53_dom_sf"/>
</dbReference>
<feature type="active site" description="Charge relay system" evidence="5">
    <location>
        <position position="210"/>
    </location>
</feature>
<evidence type="ECO:0000256" key="3">
    <source>
        <dbReference type="ARBA" id="ARBA00022801"/>
    </source>
</evidence>
<feature type="domain" description="Peptidase S8/S53" evidence="6">
    <location>
        <begin position="201"/>
        <end position="444"/>
    </location>
</feature>
<accession>A0ABV5PVR0</accession>
<dbReference type="Proteomes" id="UP001589646">
    <property type="component" value="Unassembled WGS sequence"/>
</dbReference>
<comment type="similarity">
    <text evidence="1 5">Belongs to the peptidase S8 family.</text>
</comment>
<dbReference type="InterPro" id="IPR000209">
    <property type="entry name" value="Peptidase_S8/S53_dom"/>
</dbReference>
<evidence type="ECO:0000313" key="7">
    <source>
        <dbReference type="EMBL" id="MFB9526793.1"/>
    </source>
</evidence>
<reference evidence="7 8" key="1">
    <citation type="submission" date="2024-09" db="EMBL/GenBank/DDBJ databases">
        <authorList>
            <person name="Sun Q."/>
            <person name="Mori K."/>
        </authorList>
    </citation>
    <scope>NUCLEOTIDE SEQUENCE [LARGE SCALE GENOMIC DNA]</scope>
    <source>
        <strain evidence="7 8">JCM 3323</strain>
    </source>
</reference>
<dbReference type="PANTHER" id="PTHR43399">
    <property type="entry name" value="SUBTILISIN-RELATED"/>
    <property type="match status" value="1"/>
</dbReference>
<protein>
    <submittedName>
        <fullName evidence="7">S8 family serine peptidase</fullName>
    </submittedName>
</protein>
<evidence type="ECO:0000256" key="5">
    <source>
        <dbReference type="PROSITE-ProRule" id="PRU01240"/>
    </source>
</evidence>
<dbReference type="Pfam" id="PF00082">
    <property type="entry name" value="Peptidase_S8"/>
    <property type="match status" value="1"/>
</dbReference>
<evidence type="ECO:0000256" key="4">
    <source>
        <dbReference type="ARBA" id="ARBA00022825"/>
    </source>
</evidence>
<evidence type="ECO:0000256" key="1">
    <source>
        <dbReference type="ARBA" id="ARBA00011073"/>
    </source>
</evidence>
<name>A0ABV5PVR0_9ACTN</name>
<dbReference type="PRINTS" id="PR00723">
    <property type="entry name" value="SUBTILISIN"/>
</dbReference>
<keyword evidence="3 5" id="KW-0378">Hydrolase</keyword>
<dbReference type="PANTHER" id="PTHR43399:SF4">
    <property type="entry name" value="CELL WALL-ASSOCIATED PROTEASE"/>
    <property type="match status" value="1"/>
</dbReference>
<dbReference type="RefSeq" id="WP_346123952.1">
    <property type="nucleotide sequence ID" value="NZ_BAAAXC010000014.1"/>
</dbReference>
<dbReference type="PROSITE" id="PS00137">
    <property type="entry name" value="SUBTILASE_HIS"/>
    <property type="match status" value="1"/>
</dbReference>
<dbReference type="EMBL" id="JBHMCE010000003">
    <property type="protein sequence ID" value="MFB9526793.1"/>
    <property type="molecule type" value="Genomic_DNA"/>
</dbReference>
<dbReference type="InterPro" id="IPR023828">
    <property type="entry name" value="Peptidase_S8_Ser-AS"/>
</dbReference>
<proteinExistence type="inferred from homology"/>
<comment type="caution">
    <text evidence="7">The sequence shown here is derived from an EMBL/GenBank/DDBJ whole genome shotgun (WGS) entry which is preliminary data.</text>
</comment>
<evidence type="ECO:0000313" key="8">
    <source>
        <dbReference type="Proteomes" id="UP001589646"/>
    </source>
</evidence>